<evidence type="ECO:0000256" key="10">
    <source>
        <dbReference type="SAM" id="MobiDB-lite"/>
    </source>
</evidence>
<evidence type="ECO:0000256" key="5">
    <source>
        <dbReference type="ARBA" id="ARBA00022927"/>
    </source>
</evidence>
<dbReference type="NCBIfam" id="NF001212">
    <property type="entry name" value="PRK00182.1"/>
    <property type="match status" value="1"/>
</dbReference>
<dbReference type="KEGG" id="ckw:CKALI_07605"/>
<keyword evidence="3 9" id="KW-1003">Cell membrane</keyword>
<keyword evidence="4 9" id="KW-0812">Transmembrane</keyword>
<proteinExistence type="inferred from homology"/>
<evidence type="ECO:0000256" key="2">
    <source>
        <dbReference type="ARBA" id="ARBA00022448"/>
    </source>
</evidence>
<feature type="region of interest" description="Disordered" evidence="10">
    <location>
        <begin position="104"/>
        <end position="153"/>
    </location>
</feature>
<evidence type="ECO:0000313" key="13">
    <source>
        <dbReference type="Proteomes" id="UP000427071"/>
    </source>
</evidence>
<dbReference type="PRINTS" id="PR01506">
    <property type="entry name" value="TATBPROTEIN"/>
</dbReference>
<evidence type="ECO:0000256" key="11">
    <source>
        <dbReference type="SAM" id="Phobius"/>
    </source>
</evidence>
<dbReference type="GO" id="GO:0043953">
    <property type="term" value="P:protein transport by the Tat complex"/>
    <property type="evidence" value="ECO:0007669"/>
    <property type="project" value="UniProtKB-UniRule"/>
</dbReference>
<evidence type="ECO:0000256" key="1">
    <source>
        <dbReference type="ARBA" id="ARBA00004167"/>
    </source>
</evidence>
<reference evidence="13" key="1">
    <citation type="submission" date="2019-11" db="EMBL/GenBank/DDBJ databases">
        <title>Complete genome sequence of Corynebacterium kalinowskii 1959, a novel Corynebacterium species isolated from soil of a small paddock in Vilsendorf, Germany.</title>
        <authorList>
            <person name="Schaffert L."/>
            <person name="Ruwe M."/>
            <person name="Milse J."/>
            <person name="Hanuschka K."/>
            <person name="Ortseifen V."/>
            <person name="Droste J."/>
            <person name="Brandt D."/>
            <person name="Schlueter L."/>
            <person name="Kutter Y."/>
            <person name="Vinke S."/>
            <person name="Viehoefer P."/>
            <person name="Jacob L."/>
            <person name="Luebke N.-C."/>
            <person name="Schulte-Berndt E."/>
            <person name="Hain C."/>
            <person name="Linder M."/>
            <person name="Schmidt P."/>
            <person name="Wollenschlaeger L."/>
            <person name="Luttermann T."/>
            <person name="Thieme E."/>
            <person name="Hassa J."/>
            <person name="Haak M."/>
            <person name="Wittchen M."/>
            <person name="Mentz A."/>
            <person name="Persicke M."/>
            <person name="Busche T."/>
            <person name="Ruckert C."/>
        </authorList>
    </citation>
    <scope>NUCLEOTIDE SEQUENCE [LARGE SCALE GENOMIC DNA]</scope>
    <source>
        <strain evidence="13">1959</strain>
    </source>
</reference>
<dbReference type="EMBL" id="CP046452">
    <property type="protein sequence ID" value="QGU02383.1"/>
    <property type="molecule type" value="Genomic_DNA"/>
</dbReference>
<feature type="transmembrane region" description="Helical" evidence="11">
    <location>
        <begin position="6"/>
        <end position="23"/>
    </location>
</feature>
<comment type="subcellular location">
    <subcellularLocation>
        <location evidence="9">Cell membrane</location>
        <topology evidence="9">Single-pass membrane protein</topology>
    </subcellularLocation>
    <subcellularLocation>
        <location evidence="1">Membrane</location>
        <topology evidence="1">Single-pass membrane protein</topology>
    </subcellularLocation>
</comment>
<sequence>MFSDVGWGEILVIIVVGLIVIGPERLPKVIQDLRAAIFAARTAINNAKQGLNEEFGSEFDDFRKPVAELATLTRMGPRAALTKTLLDGDDSLFDAFDPKKVMAEDTAGETERARAALYQTDPKQETTPETNKVERPDDDGKPAAGGFSWADIT</sequence>
<feature type="compositionally biased region" description="Basic and acidic residues" evidence="10">
    <location>
        <begin position="104"/>
        <end position="114"/>
    </location>
</feature>
<dbReference type="Pfam" id="PF02416">
    <property type="entry name" value="TatA_B_E"/>
    <property type="match status" value="1"/>
</dbReference>
<dbReference type="InterPro" id="IPR003369">
    <property type="entry name" value="TatA/B/E"/>
</dbReference>
<dbReference type="GO" id="GO:0008320">
    <property type="term" value="F:protein transmembrane transporter activity"/>
    <property type="evidence" value="ECO:0007669"/>
    <property type="project" value="UniProtKB-UniRule"/>
</dbReference>
<evidence type="ECO:0000256" key="7">
    <source>
        <dbReference type="ARBA" id="ARBA00023010"/>
    </source>
</evidence>
<evidence type="ECO:0000256" key="8">
    <source>
        <dbReference type="ARBA" id="ARBA00023136"/>
    </source>
</evidence>
<dbReference type="Gene3D" id="1.20.5.3310">
    <property type="match status" value="1"/>
</dbReference>
<keyword evidence="2 9" id="KW-0813">Transport</keyword>
<comment type="function">
    <text evidence="9">Part of the twin-arginine translocation (Tat) system that transports large folded proteins containing a characteristic twin-arginine motif in their signal peptide across membranes. Together with TatC, TatB is part of a receptor directly interacting with Tat signal peptides. TatB may form an oligomeric binding site that transiently accommodates folded Tat precursor proteins before their translocation.</text>
</comment>
<comment type="similarity">
    <text evidence="9">Belongs to the TatB family.</text>
</comment>
<keyword evidence="13" id="KW-1185">Reference proteome</keyword>
<evidence type="ECO:0000256" key="4">
    <source>
        <dbReference type="ARBA" id="ARBA00022692"/>
    </source>
</evidence>
<name>A0A6B8VDY4_9CORY</name>
<keyword evidence="8 9" id="KW-0472">Membrane</keyword>
<keyword evidence="6 9" id="KW-1133">Transmembrane helix</keyword>
<dbReference type="GO" id="GO:0033281">
    <property type="term" value="C:TAT protein transport complex"/>
    <property type="evidence" value="ECO:0007669"/>
    <property type="project" value="UniProtKB-UniRule"/>
</dbReference>
<organism evidence="12 13">
    <name type="scientific">Corynebacterium kalinowskii</name>
    <dbReference type="NCBI Taxonomy" id="2675216"/>
    <lineage>
        <taxon>Bacteria</taxon>
        <taxon>Bacillati</taxon>
        <taxon>Actinomycetota</taxon>
        <taxon>Actinomycetes</taxon>
        <taxon>Mycobacteriales</taxon>
        <taxon>Corynebacteriaceae</taxon>
        <taxon>Corynebacterium</taxon>
    </lineage>
</organism>
<evidence type="ECO:0000313" key="12">
    <source>
        <dbReference type="EMBL" id="QGU02383.1"/>
    </source>
</evidence>
<dbReference type="RefSeq" id="WP_156192707.1">
    <property type="nucleotide sequence ID" value="NZ_CP046452.1"/>
</dbReference>
<dbReference type="HAMAP" id="MF_00237">
    <property type="entry name" value="TatB"/>
    <property type="match status" value="1"/>
</dbReference>
<gene>
    <name evidence="9 12" type="primary">tatB</name>
    <name evidence="12" type="ORF">CKALI_07605</name>
</gene>
<accession>A0A6B8VDY4</accession>
<protein>
    <recommendedName>
        <fullName evidence="9">Sec-independent protein translocase protein TatB</fullName>
    </recommendedName>
</protein>
<dbReference type="NCBIfam" id="TIGR01410">
    <property type="entry name" value="tatB"/>
    <property type="match status" value="1"/>
</dbReference>
<comment type="subunit">
    <text evidence="9">The Tat system comprises two distinct complexes: a TatABC complex, containing multiple copies of TatA, TatB and TatC subunits, and a separate TatA complex, containing only TatA subunits. Substrates initially bind to the TatABC complex, which probably triggers association of the separate TatA complex to form the active translocon.</text>
</comment>
<dbReference type="InterPro" id="IPR018448">
    <property type="entry name" value="TatB"/>
</dbReference>
<dbReference type="Proteomes" id="UP000427071">
    <property type="component" value="Chromosome"/>
</dbReference>
<evidence type="ECO:0000256" key="9">
    <source>
        <dbReference type="HAMAP-Rule" id="MF_00237"/>
    </source>
</evidence>
<feature type="compositionally biased region" description="Basic and acidic residues" evidence="10">
    <location>
        <begin position="122"/>
        <end position="141"/>
    </location>
</feature>
<keyword evidence="7 9" id="KW-0811">Translocation</keyword>
<evidence type="ECO:0000256" key="6">
    <source>
        <dbReference type="ARBA" id="ARBA00022989"/>
    </source>
</evidence>
<keyword evidence="5 9" id="KW-0653">Protein transport</keyword>
<dbReference type="AlphaFoldDB" id="A0A6B8VDY4"/>
<evidence type="ECO:0000256" key="3">
    <source>
        <dbReference type="ARBA" id="ARBA00022475"/>
    </source>
</evidence>